<comment type="subunit">
    <text evidence="4">Part of the 50S ribosomal subunit. Contacts protein L29, and trigger factor when it is bound to the ribosome.</text>
</comment>
<dbReference type="SUPFAM" id="SSF54189">
    <property type="entry name" value="Ribosomal proteins S24e, L23 and L15e"/>
    <property type="match status" value="1"/>
</dbReference>
<dbReference type="GO" id="GO:0003735">
    <property type="term" value="F:structural constituent of ribosome"/>
    <property type="evidence" value="ECO:0007669"/>
    <property type="project" value="InterPro"/>
</dbReference>
<dbReference type="InterPro" id="IPR013025">
    <property type="entry name" value="Ribosomal_uL23-like"/>
</dbReference>
<dbReference type="Proteomes" id="UP000176650">
    <property type="component" value="Unassembled WGS sequence"/>
</dbReference>
<dbReference type="GO" id="GO:0006412">
    <property type="term" value="P:translation"/>
    <property type="evidence" value="ECO:0007669"/>
    <property type="project" value="UniProtKB-UniRule"/>
</dbReference>
<gene>
    <name evidence="4" type="primary">rplW</name>
    <name evidence="5" type="ORF">A2988_01525</name>
</gene>
<evidence type="ECO:0000313" key="6">
    <source>
        <dbReference type="Proteomes" id="UP000176650"/>
    </source>
</evidence>
<keyword evidence="4" id="KW-0699">rRNA-binding</keyword>
<dbReference type="Pfam" id="PF00276">
    <property type="entry name" value="Ribosomal_L23"/>
    <property type="match status" value="1"/>
</dbReference>
<dbReference type="Gene3D" id="3.30.70.330">
    <property type="match status" value="1"/>
</dbReference>
<dbReference type="InterPro" id="IPR012678">
    <property type="entry name" value="Ribosomal_uL23/eL15/eS24_sf"/>
</dbReference>
<dbReference type="STRING" id="1797298.A2988_01525"/>
<accession>A0A1F5BUF1</accession>
<dbReference type="NCBIfam" id="NF004363">
    <property type="entry name" value="PRK05738.2-4"/>
    <property type="match status" value="1"/>
</dbReference>
<comment type="function">
    <text evidence="4">One of the early assembly proteins it binds 23S rRNA. One of the proteins that surrounds the polypeptide exit tunnel on the outside of the ribosome. Forms the main docking site for trigger factor binding to the ribosome.</text>
</comment>
<organism evidence="5 6">
    <name type="scientific">Candidatus Azambacteria bacterium RIFCSPLOWO2_01_FULL_46_25</name>
    <dbReference type="NCBI Taxonomy" id="1797298"/>
    <lineage>
        <taxon>Bacteria</taxon>
        <taxon>Candidatus Azamiibacteriota</taxon>
    </lineage>
</organism>
<keyword evidence="3 4" id="KW-0687">Ribonucleoprotein</keyword>
<dbReference type="GO" id="GO:0005840">
    <property type="term" value="C:ribosome"/>
    <property type="evidence" value="ECO:0007669"/>
    <property type="project" value="UniProtKB-KW"/>
</dbReference>
<dbReference type="GO" id="GO:1990904">
    <property type="term" value="C:ribonucleoprotein complex"/>
    <property type="evidence" value="ECO:0007669"/>
    <property type="project" value="UniProtKB-KW"/>
</dbReference>
<keyword evidence="4" id="KW-0694">RNA-binding</keyword>
<dbReference type="EMBL" id="MEYS01000002">
    <property type="protein sequence ID" value="OGD34224.1"/>
    <property type="molecule type" value="Genomic_DNA"/>
</dbReference>
<comment type="similarity">
    <text evidence="1 4">Belongs to the universal ribosomal protein uL23 family.</text>
</comment>
<evidence type="ECO:0000313" key="5">
    <source>
        <dbReference type="EMBL" id="OGD34224.1"/>
    </source>
</evidence>
<proteinExistence type="inferred from homology"/>
<sequence>MLLHPYVTEKAAGLKAAGNKYVFMVADLANKRELRKVIQEKFKVAVTKVNIINIPRKSIKVGRTLGSKPGFKKAIITLKEGNTIETGV</sequence>
<dbReference type="InterPro" id="IPR012677">
    <property type="entry name" value="Nucleotide-bd_a/b_plait_sf"/>
</dbReference>
<evidence type="ECO:0000256" key="2">
    <source>
        <dbReference type="ARBA" id="ARBA00022980"/>
    </source>
</evidence>
<keyword evidence="2 4" id="KW-0689">Ribosomal protein</keyword>
<evidence type="ECO:0000256" key="1">
    <source>
        <dbReference type="ARBA" id="ARBA00006700"/>
    </source>
</evidence>
<comment type="caution">
    <text evidence="5">The sequence shown here is derived from an EMBL/GenBank/DDBJ whole genome shotgun (WGS) entry which is preliminary data.</text>
</comment>
<dbReference type="GO" id="GO:0019843">
    <property type="term" value="F:rRNA binding"/>
    <property type="evidence" value="ECO:0007669"/>
    <property type="project" value="UniProtKB-UniRule"/>
</dbReference>
<reference evidence="5 6" key="1">
    <citation type="journal article" date="2016" name="Nat. Commun.">
        <title>Thousands of microbial genomes shed light on interconnected biogeochemical processes in an aquifer system.</title>
        <authorList>
            <person name="Anantharaman K."/>
            <person name="Brown C.T."/>
            <person name="Hug L.A."/>
            <person name="Sharon I."/>
            <person name="Castelle C.J."/>
            <person name="Probst A.J."/>
            <person name="Thomas B.C."/>
            <person name="Singh A."/>
            <person name="Wilkins M.J."/>
            <person name="Karaoz U."/>
            <person name="Brodie E.L."/>
            <person name="Williams K.H."/>
            <person name="Hubbard S.S."/>
            <person name="Banfield J.F."/>
        </authorList>
    </citation>
    <scope>NUCLEOTIDE SEQUENCE [LARGE SCALE GENOMIC DNA]</scope>
</reference>
<name>A0A1F5BUF1_9BACT</name>
<dbReference type="HAMAP" id="MF_01369_B">
    <property type="entry name" value="Ribosomal_uL23_B"/>
    <property type="match status" value="1"/>
</dbReference>
<dbReference type="AlphaFoldDB" id="A0A1F5BUF1"/>
<evidence type="ECO:0000256" key="3">
    <source>
        <dbReference type="ARBA" id="ARBA00023274"/>
    </source>
</evidence>
<evidence type="ECO:0000256" key="4">
    <source>
        <dbReference type="HAMAP-Rule" id="MF_01369"/>
    </source>
</evidence>
<protein>
    <recommendedName>
        <fullName evidence="4">Large ribosomal subunit protein uL23</fullName>
    </recommendedName>
</protein>